<accession>A0A0C2FBN2</accession>
<keyword evidence="2" id="KW-1185">Reference proteome</keyword>
<name>A0A0C2FBN2_9ACTN</name>
<dbReference type="AlphaFoldDB" id="A0A0C2FBN2"/>
<evidence type="ECO:0000313" key="2">
    <source>
        <dbReference type="Proteomes" id="UP000031675"/>
    </source>
</evidence>
<gene>
    <name evidence="1" type="ORF">LP52_24560</name>
</gene>
<comment type="caution">
    <text evidence="1">The sequence shown here is derived from an EMBL/GenBank/DDBJ whole genome shotgun (WGS) entry which is preliminary data.</text>
</comment>
<evidence type="ECO:0000313" key="1">
    <source>
        <dbReference type="EMBL" id="KIH96534.1"/>
    </source>
</evidence>
<proteinExistence type="predicted"/>
<protein>
    <submittedName>
        <fullName evidence="1">Uncharacterized protein</fullName>
    </submittedName>
</protein>
<dbReference type="OrthoDB" id="3502461at2"/>
<dbReference type="RefSeq" id="WP_040276780.1">
    <property type="nucleotide sequence ID" value="NZ_JROO01000062.1"/>
</dbReference>
<sequence length="315" mass="33206">MPADLRARRRYTAAVLGERAAPEPTAAEDPDPVVRGVITDVSRHVVCVATSQGEERFLLDAATTLWCGREADRSALRVGDDALVRCRAGRWVAERIWLRIARVTGVIAARSGDTLEVDTGHTGGRRPVVIPYRSSGRIGVRHPVLEPGYLFDAIGVWEDGVVEAAVPATTQPPLAVWDAAPREVPAQAGNRVQGAVSWYDPAADAPEQAGLRGAAYPALDRDGDCGPECDRVRSCLPLPLLSLGTTVALRNECAEAAAVLPVLACASAAAHFCDSCADCGPGEQGRVAQLTLPSFVALGGRPEAGCFNATLTVGW</sequence>
<dbReference type="Proteomes" id="UP000031675">
    <property type="component" value="Unassembled WGS sequence"/>
</dbReference>
<reference evidence="2" key="1">
    <citation type="journal article" date="2015" name="Chem. Biol.">
        <title>Structure, bioactivity, and resistance mechanism of streptomonomicin, an unusual lasso Peptide from an understudied halophilic actinomycete.</title>
        <authorList>
            <person name="Metelev M."/>
            <person name="Tietz J.I."/>
            <person name="Melby J.O."/>
            <person name="Blair P.M."/>
            <person name="Zhu L."/>
            <person name="Livnat I."/>
            <person name="Severinov K."/>
            <person name="Mitchell D.A."/>
        </authorList>
    </citation>
    <scope>NUCLEOTIDE SEQUENCE [LARGE SCALE GENOMIC DNA]</scope>
    <source>
        <strain evidence="2">YIM 90003</strain>
    </source>
</reference>
<organism evidence="1 2">
    <name type="scientific">Streptomonospora alba</name>
    <dbReference type="NCBI Taxonomy" id="183763"/>
    <lineage>
        <taxon>Bacteria</taxon>
        <taxon>Bacillati</taxon>
        <taxon>Actinomycetota</taxon>
        <taxon>Actinomycetes</taxon>
        <taxon>Streptosporangiales</taxon>
        <taxon>Nocardiopsidaceae</taxon>
        <taxon>Streptomonospora</taxon>
    </lineage>
</organism>
<dbReference type="EMBL" id="JROO01000062">
    <property type="protein sequence ID" value="KIH96534.1"/>
    <property type="molecule type" value="Genomic_DNA"/>
</dbReference>